<dbReference type="EMBL" id="KF900889">
    <property type="protein sequence ID" value="AIF10375.1"/>
    <property type="molecule type" value="Genomic_DNA"/>
</dbReference>
<name>A0A075H5E9_9EURY</name>
<reference evidence="1" key="1">
    <citation type="journal article" date="2014" name="Genome Biol. Evol.">
        <title>Pangenome evidence for extensive interdomain horizontal transfer affecting lineage core and shell genes in uncultured planktonic thaumarchaeota and euryarchaeota.</title>
        <authorList>
            <person name="Deschamps P."/>
            <person name="Zivanovic Y."/>
            <person name="Moreira D."/>
            <person name="Rodriguez-Valera F."/>
            <person name="Lopez-Garcia P."/>
        </authorList>
    </citation>
    <scope>NUCLEOTIDE SEQUENCE</scope>
</reference>
<sequence>MASVMLLLPEPLGPVMQVKPGPKGTVTWPLKDLKFSNSSSRRRNQKASRCAWRGSVFSAASSPLTPAR</sequence>
<organism evidence="1">
    <name type="scientific">uncultured marine group II/III euryarchaeote KM3_45_C02</name>
    <dbReference type="NCBI Taxonomy" id="1456449"/>
    <lineage>
        <taxon>Archaea</taxon>
        <taxon>Methanobacteriati</taxon>
        <taxon>Methanobacteriota</taxon>
        <taxon>environmental samples</taxon>
    </lineage>
</organism>
<accession>A0A075H5E9</accession>
<protein>
    <submittedName>
        <fullName evidence="1">Uncharacterized protein</fullName>
    </submittedName>
</protein>
<dbReference type="AlphaFoldDB" id="A0A075H5E9"/>
<evidence type="ECO:0000313" key="1">
    <source>
        <dbReference type="EMBL" id="AIF10375.1"/>
    </source>
</evidence>
<proteinExistence type="predicted"/>